<dbReference type="InterPro" id="IPR003772">
    <property type="entry name" value="YceD"/>
</dbReference>
<dbReference type="eggNOG" id="COG1399">
    <property type="taxonomic scope" value="Bacteria"/>
</dbReference>
<evidence type="ECO:0000313" key="1">
    <source>
        <dbReference type="EMBL" id="AEF93949.1"/>
    </source>
</evidence>
<dbReference type="PANTHER" id="PTHR34374:SF1">
    <property type="entry name" value="LARGE RIBOSOMAL RNA SUBUNIT ACCUMULATION PROTEIN YCED HOMOLOG 1, CHLOROPLASTIC"/>
    <property type="match status" value="1"/>
</dbReference>
<dbReference type="STRING" id="868595.Desca_1079"/>
<dbReference type="EMBL" id="CP002736">
    <property type="protein sequence ID" value="AEF93949.1"/>
    <property type="molecule type" value="Genomic_DNA"/>
</dbReference>
<evidence type="ECO:0008006" key="3">
    <source>
        <dbReference type="Google" id="ProtNLM"/>
    </source>
</evidence>
<evidence type="ECO:0000313" key="2">
    <source>
        <dbReference type="Proteomes" id="UP000009226"/>
    </source>
</evidence>
<sequence length="168" mass="18702">MKINILRLKNAPGSSFTFNISKGLETVEMNGQELNFVSPVEVTGEVVNRNNLFLVKGLVKATVSTNCAKCMEPFELKVQAPLEETYTQENEGFNQAGDDELITFHGDVIDIEPEVIKSLLMELPMRLVCSPDCRGLCPQCGTNLNLKQCNCQNEVIDPRLAILKKLQQ</sequence>
<dbReference type="KEGG" id="dca:Desca_1079"/>
<name>F6B345_DESCC</name>
<dbReference type="AlphaFoldDB" id="F6B345"/>
<gene>
    <name evidence="1" type="ordered locus">Desca_1079</name>
</gene>
<dbReference type="PANTHER" id="PTHR34374">
    <property type="entry name" value="LARGE RIBOSOMAL RNA SUBUNIT ACCUMULATION PROTEIN YCED HOMOLOG 1, CHLOROPLASTIC"/>
    <property type="match status" value="1"/>
</dbReference>
<organism evidence="1 2">
    <name type="scientific">Desulfotomaculum nigrificans (strain DSM 14880 / VKM B-2319 / CO-1-SRB)</name>
    <name type="common">Desulfotomaculum carboxydivorans</name>
    <dbReference type="NCBI Taxonomy" id="868595"/>
    <lineage>
        <taxon>Bacteria</taxon>
        <taxon>Bacillati</taxon>
        <taxon>Bacillota</taxon>
        <taxon>Clostridia</taxon>
        <taxon>Eubacteriales</taxon>
        <taxon>Desulfotomaculaceae</taxon>
        <taxon>Desulfotomaculum</taxon>
    </lineage>
</organism>
<accession>F6B345</accession>
<keyword evidence="2" id="KW-1185">Reference proteome</keyword>
<dbReference type="Pfam" id="PF02620">
    <property type="entry name" value="YceD"/>
    <property type="match status" value="1"/>
</dbReference>
<dbReference type="HOGENOM" id="CLU_100236_1_1_9"/>
<dbReference type="Proteomes" id="UP000009226">
    <property type="component" value="Chromosome"/>
</dbReference>
<reference evidence="1" key="1">
    <citation type="submission" date="2011-05" db="EMBL/GenBank/DDBJ databases">
        <title>Complete sequence of Desulfotomaculum carboxydivorans CO-1-SRB.</title>
        <authorList>
            <consortium name="US DOE Joint Genome Institute"/>
            <person name="Lucas S."/>
            <person name="Han J."/>
            <person name="Lapidus A."/>
            <person name="Cheng J.-F."/>
            <person name="Goodwin L."/>
            <person name="Pitluck S."/>
            <person name="Peters L."/>
            <person name="Mikhailova N."/>
            <person name="Lu M."/>
            <person name="Han C."/>
            <person name="Tapia R."/>
            <person name="Land M."/>
            <person name="Hauser L."/>
            <person name="Kyrpides N."/>
            <person name="Ivanova N."/>
            <person name="Pagani I."/>
            <person name="Stams A."/>
            <person name="Plugge C."/>
            <person name="Muyzer G."/>
            <person name="Kuever J."/>
            <person name="Parshina S."/>
            <person name="Ivanova A."/>
            <person name="Nazina T."/>
            <person name="Woyke T."/>
        </authorList>
    </citation>
    <scope>NUCLEOTIDE SEQUENCE [LARGE SCALE GENOMIC DNA]</scope>
    <source>
        <strain evidence="1">CO-1-SRB</strain>
    </source>
</reference>
<protein>
    <recommendedName>
        <fullName evidence="3">DUF177 domain-containing protein</fullName>
    </recommendedName>
</protein>
<proteinExistence type="predicted"/>